<dbReference type="AlphaFoldDB" id="A0A1G9R247"/>
<sequence>MPNRFVLLFLSLITGASYGQITAAESEPEESEELPKGRKWVDTSFVSTYPSKLTGRVYMSQKYSRLHLITTKPRLPYLPNTSLNLGVGVTYRSVSLNLAYGFPFLNPHNGKGDTRYLDLQSHLYGRNWVTDVYGQFYKGYYLKEKGMASADKDAYYQRPDLYLRMVGTSVYHLFNGHRFSYRAAFVQNEWQKRSSGSWLAGAELYAGTFGGDSTVVPGAYSPENPVRKVQFYKFGPGGGYAYSWVLNRHFFATFSLTGNLNLTFSREFSDNGRDTRFHVRPNLNYRAVIGYNSPLWNVSLSMVNSDVALSGDSRNEYLIRTGNYRLTFARRFPPGRHLRRLAARKPLS</sequence>
<dbReference type="Pfam" id="PF14391">
    <property type="entry name" value="DUF4421"/>
    <property type="match status" value="1"/>
</dbReference>
<dbReference type="InterPro" id="IPR025535">
    <property type="entry name" value="DUF4421"/>
</dbReference>
<gene>
    <name evidence="2" type="ORF">SAMN04488090_2700</name>
</gene>
<accession>A0A1G9R247</accession>
<name>A0A1G9R247_9BACT</name>
<dbReference type="EMBL" id="FNGS01000005">
    <property type="protein sequence ID" value="SDM17318.1"/>
    <property type="molecule type" value="Genomic_DNA"/>
</dbReference>
<evidence type="ECO:0008006" key="4">
    <source>
        <dbReference type="Google" id="ProtNLM"/>
    </source>
</evidence>
<dbReference type="OrthoDB" id="669053at2"/>
<dbReference type="Proteomes" id="UP000198901">
    <property type="component" value="Unassembled WGS sequence"/>
</dbReference>
<dbReference type="STRING" id="563176.SAMN04488090_2700"/>
<proteinExistence type="predicted"/>
<reference evidence="2 3" key="1">
    <citation type="submission" date="2016-10" db="EMBL/GenBank/DDBJ databases">
        <authorList>
            <person name="de Groot N.N."/>
        </authorList>
    </citation>
    <scope>NUCLEOTIDE SEQUENCE [LARGE SCALE GENOMIC DNA]</scope>
    <source>
        <strain evidence="2 3">DSM 21668</strain>
    </source>
</reference>
<protein>
    <recommendedName>
        <fullName evidence="4">DUF4421 domain-containing protein</fullName>
    </recommendedName>
</protein>
<evidence type="ECO:0000313" key="3">
    <source>
        <dbReference type="Proteomes" id="UP000198901"/>
    </source>
</evidence>
<dbReference type="RefSeq" id="WP_093203026.1">
    <property type="nucleotide sequence ID" value="NZ_FNGS01000005.1"/>
</dbReference>
<feature type="chain" id="PRO_5011701685" description="DUF4421 domain-containing protein" evidence="1">
    <location>
        <begin position="20"/>
        <end position="348"/>
    </location>
</feature>
<feature type="signal peptide" evidence="1">
    <location>
        <begin position="1"/>
        <end position="19"/>
    </location>
</feature>
<keyword evidence="1" id="KW-0732">Signal</keyword>
<organism evidence="2 3">
    <name type="scientific">Siphonobacter aquaeclarae</name>
    <dbReference type="NCBI Taxonomy" id="563176"/>
    <lineage>
        <taxon>Bacteria</taxon>
        <taxon>Pseudomonadati</taxon>
        <taxon>Bacteroidota</taxon>
        <taxon>Cytophagia</taxon>
        <taxon>Cytophagales</taxon>
        <taxon>Cytophagaceae</taxon>
        <taxon>Siphonobacter</taxon>
    </lineage>
</organism>
<evidence type="ECO:0000313" key="2">
    <source>
        <dbReference type="EMBL" id="SDM17318.1"/>
    </source>
</evidence>
<evidence type="ECO:0000256" key="1">
    <source>
        <dbReference type="SAM" id="SignalP"/>
    </source>
</evidence>
<keyword evidence="3" id="KW-1185">Reference proteome</keyword>